<accession>A0A830CTC8</accession>
<proteinExistence type="predicted"/>
<feature type="domain" description="RNA polymerase beta subunit protrusion" evidence="6">
    <location>
        <begin position="45"/>
        <end position="87"/>
    </location>
</feature>
<evidence type="ECO:0000313" key="7">
    <source>
        <dbReference type="EMBL" id="GFQ02417.1"/>
    </source>
</evidence>
<dbReference type="GO" id="GO:0000428">
    <property type="term" value="C:DNA-directed RNA polymerase complex"/>
    <property type="evidence" value="ECO:0007669"/>
    <property type="project" value="UniProtKB-KW"/>
</dbReference>
<dbReference type="Pfam" id="PF04563">
    <property type="entry name" value="RNA_pol_Rpb2_1"/>
    <property type="match status" value="1"/>
</dbReference>
<dbReference type="GO" id="GO:0003677">
    <property type="term" value="F:DNA binding"/>
    <property type="evidence" value="ECO:0007669"/>
    <property type="project" value="InterPro"/>
</dbReference>
<evidence type="ECO:0000259" key="6">
    <source>
        <dbReference type="Pfam" id="PF04563"/>
    </source>
</evidence>
<dbReference type="GO" id="GO:0003899">
    <property type="term" value="F:DNA-directed RNA polymerase activity"/>
    <property type="evidence" value="ECO:0007669"/>
    <property type="project" value="UniProtKB-EC"/>
</dbReference>
<organism evidence="7 8">
    <name type="scientific">Phtheirospermum japonicum</name>
    <dbReference type="NCBI Taxonomy" id="374723"/>
    <lineage>
        <taxon>Eukaryota</taxon>
        <taxon>Viridiplantae</taxon>
        <taxon>Streptophyta</taxon>
        <taxon>Embryophyta</taxon>
        <taxon>Tracheophyta</taxon>
        <taxon>Spermatophyta</taxon>
        <taxon>Magnoliopsida</taxon>
        <taxon>eudicotyledons</taxon>
        <taxon>Gunneridae</taxon>
        <taxon>Pentapetalae</taxon>
        <taxon>asterids</taxon>
        <taxon>lamiids</taxon>
        <taxon>Lamiales</taxon>
        <taxon>Orobanchaceae</taxon>
        <taxon>Orobanchaceae incertae sedis</taxon>
        <taxon>Phtheirospermum</taxon>
    </lineage>
</organism>
<sequence length="178" mass="20106">MEFDYLITYLVIVWIYSLEIDKHALAAPVKNAVDKFQLVPEFLKDEEELTRHGECPLDPGGYYVIKGTEKVEMTGISCFIVGGNDGIPANFLKELFNAMWKVKDFLHHRFPREYQGHQTSDMATGPTGPVRRSGELLQAVLGQMKDGGGELDILHKHIDTQPTGKSRANQYLKQVLEN</sequence>
<dbReference type="SUPFAM" id="SSF64484">
    <property type="entry name" value="beta and beta-prime subunits of DNA dependent RNA-polymerase"/>
    <property type="match status" value="1"/>
</dbReference>
<evidence type="ECO:0000256" key="2">
    <source>
        <dbReference type="ARBA" id="ARBA00022478"/>
    </source>
</evidence>
<protein>
    <recommendedName>
        <fullName evidence="1">DNA-directed RNA polymerase</fullName>
        <ecNumber evidence="1">2.7.7.6</ecNumber>
    </recommendedName>
</protein>
<gene>
    <name evidence="7" type="ORF">PHJA_002385600</name>
</gene>
<reference evidence="7" key="1">
    <citation type="submission" date="2020-07" db="EMBL/GenBank/DDBJ databases">
        <title>Ethylene signaling mediates host invasion by parasitic plants.</title>
        <authorList>
            <person name="Yoshida S."/>
        </authorList>
    </citation>
    <scope>NUCLEOTIDE SEQUENCE</scope>
    <source>
        <strain evidence="7">Okayama</strain>
    </source>
</reference>
<keyword evidence="2" id="KW-0240">DNA-directed RNA polymerase</keyword>
<dbReference type="OrthoDB" id="1743592at2759"/>
<keyword evidence="3" id="KW-0808">Transferase</keyword>
<evidence type="ECO:0000256" key="1">
    <source>
        <dbReference type="ARBA" id="ARBA00012418"/>
    </source>
</evidence>
<dbReference type="AlphaFoldDB" id="A0A830CTC8"/>
<keyword evidence="8" id="KW-1185">Reference proteome</keyword>
<dbReference type="EC" id="2.7.7.6" evidence="1"/>
<dbReference type="InterPro" id="IPR007644">
    <property type="entry name" value="RNA_pol_bsu_protrusion"/>
</dbReference>
<evidence type="ECO:0000256" key="4">
    <source>
        <dbReference type="ARBA" id="ARBA00022695"/>
    </source>
</evidence>
<dbReference type="Proteomes" id="UP000653305">
    <property type="component" value="Unassembled WGS sequence"/>
</dbReference>
<evidence type="ECO:0000256" key="5">
    <source>
        <dbReference type="ARBA" id="ARBA00023163"/>
    </source>
</evidence>
<dbReference type="GO" id="GO:0006351">
    <property type="term" value="P:DNA-templated transcription"/>
    <property type="evidence" value="ECO:0007669"/>
    <property type="project" value="InterPro"/>
</dbReference>
<name>A0A830CTC8_9LAMI</name>
<dbReference type="EMBL" id="BMAC01000747">
    <property type="protein sequence ID" value="GFQ02417.1"/>
    <property type="molecule type" value="Genomic_DNA"/>
</dbReference>
<evidence type="ECO:0000256" key="3">
    <source>
        <dbReference type="ARBA" id="ARBA00022679"/>
    </source>
</evidence>
<comment type="caution">
    <text evidence="7">The sequence shown here is derived from an EMBL/GenBank/DDBJ whole genome shotgun (WGS) entry which is preliminary data.</text>
</comment>
<evidence type="ECO:0000313" key="8">
    <source>
        <dbReference type="Proteomes" id="UP000653305"/>
    </source>
</evidence>
<keyword evidence="4" id="KW-0548">Nucleotidyltransferase</keyword>
<keyword evidence="5" id="KW-0804">Transcription</keyword>